<dbReference type="EMBL" id="CP046240">
    <property type="protein sequence ID" value="WFD49876.1"/>
    <property type="molecule type" value="Genomic_DNA"/>
</dbReference>
<dbReference type="PANTHER" id="PTHR13366:SF0">
    <property type="entry name" value="HEAT REPEAT-CONTAINING PROTEIN 6"/>
    <property type="match status" value="1"/>
</dbReference>
<dbReference type="Gene3D" id="1.25.10.10">
    <property type="entry name" value="Leucine-rich Repeat Variant"/>
    <property type="match status" value="1"/>
</dbReference>
<feature type="domain" description="DUF4042" evidence="2">
    <location>
        <begin position="134"/>
        <end position="278"/>
    </location>
</feature>
<proteinExistence type="predicted"/>
<dbReference type="InterPro" id="IPR025283">
    <property type="entry name" value="DUF4042"/>
</dbReference>
<dbReference type="PANTHER" id="PTHR13366">
    <property type="entry name" value="MALARIA ANTIGEN-RELATED"/>
    <property type="match status" value="1"/>
</dbReference>
<sequence length="706" mass="72440">MRAADAASRAHGSGATRGTGATPVIEARIRHVVVGAGATPPDAVASLVDDAVGTYGVAQAQHMLLTTAALCVKEARAAPNTRAQAAPDVRARALVVVHSVVCRRNEALAPAAVAPAVSLVVDGTTSDHVPTVRMALACVAVLAQRNAKDLVAYWPALLAPESPALTACLAGEARADAADALASILTHGQGFWAMARDTTRPHAAFQTHSERLARMLDDVRTRLARLLCAGAGADDDVVPLLRLVGVLLDTTGRVPLSTPHADVLWGPVAQCAEHRSRDTRLAAYDALAGMQPATDAYAAASARAVADLLAALEARDTPPDTAAHAWRLLARFVARMDVPVPAPLLERLSCDLRDAPEAARRGAVEMLAALARRDRGGGAPAVHALLPDLVARAAHDPTAAVRTAVGALWTEIDMGAPPAHAALLAPLHALLSDADAGVRAAAVRAVGARMEHAAHDDAEAAALVACLAPDTLRRAVVAPPAGLVHDADANVRICAAWALANYAAVLTHAPPTAEDGAALLAAVLPLARDEREAAHGVRTLGALLGLGVRARWWDAAPRRALYVRGVDAACAALGTGRAPKLRWNAVAALARALQAPYALEDADAELAAAAARGVDALVGALPDRTFKVQRMAAQALADVLADTPAVTLSGTQRAALCAAVDAAQASLAARVQRASFGEVQMHAAACTEALARLSSWAHGAAASPAT</sequence>
<feature type="region of interest" description="Disordered" evidence="1">
    <location>
        <begin position="1"/>
        <end position="21"/>
    </location>
</feature>
<evidence type="ECO:0000256" key="1">
    <source>
        <dbReference type="SAM" id="MobiDB-lite"/>
    </source>
</evidence>
<dbReference type="InterPro" id="IPR052107">
    <property type="entry name" value="HEAT6"/>
</dbReference>
<dbReference type="InterPro" id="IPR011989">
    <property type="entry name" value="ARM-like"/>
</dbReference>
<name>A0ABY8EW93_MALFU</name>
<reference evidence="3 4" key="1">
    <citation type="journal article" date="2020" name="Elife">
        <title>Loss of centromere function drives karyotype evolution in closely related Malassezia species.</title>
        <authorList>
            <person name="Sankaranarayanan S.R."/>
            <person name="Ianiri G."/>
            <person name="Coelho M.A."/>
            <person name="Reza M.H."/>
            <person name="Thimmappa B.C."/>
            <person name="Ganguly P."/>
            <person name="Vadnala R.N."/>
            <person name="Sun S."/>
            <person name="Siddharthan R."/>
            <person name="Tellgren-Roth C."/>
            <person name="Dawson T.L."/>
            <person name="Heitman J."/>
            <person name="Sanyal K."/>
        </authorList>
    </citation>
    <scope>NUCLEOTIDE SEQUENCE [LARGE SCALE GENOMIC DNA]</scope>
    <source>
        <strain evidence="3">CBS14141</strain>
    </source>
</reference>
<evidence type="ECO:0000313" key="4">
    <source>
        <dbReference type="Proteomes" id="UP000818624"/>
    </source>
</evidence>
<dbReference type="Proteomes" id="UP000818624">
    <property type="component" value="Chromosome 7"/>
</dbReference>
<organism evidence="3 4">
    <name type="scientific">Malassezia furfur</name>
    <name type="common">Pityriasis versicolor infection agent</name>
    <name type="synonym">Pityrosporum furfur</name>
    <dbReference type="NCBI Taxonomy" id="55194"/>
    <lineage>
        <taxon>Eukaryota</taxon>
        <taxon>Fungi</taxon>
        <taxon>Dikarya</taxon>
        <taxon>Basidiomycota</taxon>
        <taxon>Ustilaginomycotina</taxon>
        <taxon>Malasseziomycetes</taxon>
        <taxon>Malasseziales</taxon>
        <taxon>Malasseziaceae</taxon>
        <taxon>Malassezia</taxon>
    </lineage>
</organism>
<protein>
    <recommendedName>
        <fullName evidence="2">DUF4042 domain-containing protein</fullName>
    </recommendedName>
</protein>
<accession>A0ABY8EW93</accession>
<dbReference type="SUPFAM" id="SSF48371">
    <property type="entry name" value="ARM repeat"/>
    <property type="match status" value="1"/>
</dbReference>
<keyword evidence="4" id="KW-1185">Reference proteome</keyword>
<gene>
    <name evidence="3" type="ORF">GLX27_004562</name>
</gene>
<evidence type="ECO:0000313" key="3">
    <source>
        <dbReference type="EMBL" id="WFD49876.1"/>
    </source>
</evidence>
<dbReference type="InterPro" id="IPR016024">
    <property type="entry name" value="ARM-type_fold"/>
</dbReference>
<evidence type="ECO:0000259" key="2">
    <source>
        <dbReference type="Pfam" id="PF13251"/>
    </source>
</evidence>
<dbReference type="Pfam" id="PF13251">
    <property type="entry name" value="DUF4042"/>
    <property type="match status" value="1"/>
</dbReference>